<dbReference type="EMBL" id="RKHQ01000001">
    <property type="protein sequence ID" value="ROR96931.1"/>
    <property type="molecule type" value="Genomic_DNA"/>
</dbReference>
<dbReference type="InterPro" id="IPR038257">
    <property type="entry name" value="CRISPR-assoc_Cas3_HD_sf"/>
</dbReference>
<proteinExistence type="inferred from homology"/>
<dbReference type="Pfam" id="PF18395">
    <property type="entry name" value="Cas3_C"/>
    <property type="match status" value="1"/>
</dbReference>
<evidence type="ECO:0000256" key="5">
    <source>
        <dbReference type="ARBA" id="ARBA00022801"/>
    </source>
</evidence>
<feature type="domain" description="HD Cas3-type" evidence="9">
    <location>
        <begin position="12"/>
        <end position="214"/>
    </location>
</feature>
<dbReference type="GO" id="GO:0051607">
    <property type="term" value="P:defense response to virus"/>
    <property type="evidence" value="ECO:0007669"/>
    <property type="project" value="UniProtKB-KW"/>
</dbReference>
<dbReference type="NCBIfam" id="TIGR01596">
    <property type="entry name" value="cas3_HD"/>
    <property type="match status" value="1"/>
</dbReference>
<dbReference type="InterPro" id="IPR054712">
    <property type="entry name" value="Cas3-like_dom"/>
</dbReference>
<evidence type="ECO:0000259" key="9">
    <source>
        <dbReference type="PROSITE" id="PS51643"/>
    </source>
</evidence>
<keyword evidence="8" id="KW-0051">Antiviral defense</keyword>
<organism evidence="10 11">
    <name type="scientific">Salana multivorans</name>
    <dbReference type="NCBI Taxonomy" id="120377"/>
    <lineage>
        <taxon>Bacteria</taxon>
        <taxon>Bacillati</taxon>
        <taxon>Actinomycetota</taxon>
        <taxon>Actinomycetes</taxon>
        <taxon>Micrococcales</taxon>
        <taxon>Beutenbergiaceae</taxon>
        <taxon>Salana</taxon>
    </lineage>
</organism>
<reference evidence="10 11" key="1">
    <citation type="submission" date="2018-11" db="EMBL/GenBank/DDBJ databases">
        <title>Sequencing the genomes of 1000 actinobacteria strains.</title>
        <authorList>
            <person name="Klenk H.-P."/>
        </authorList>
    </citation>
    <scope>NUCLEOTIDE SEQUENCE [LARGE SCALE GENOMIC DNA]</scope>
    <source>
        <strain evidence="10 11">DSM 13521</strain>
    </source>
</reference>
<dbReference type="InterPro" id="IPR006483">
    <property type="entry name" value="CRISPR-assoc_Cas3_HD"/>
</dbReference>
<dbReference type="CDD" id="cd09641">
    <property type="entry name" value="Cas3''_I"/>
    <property type="match status" value="1"/>
</dbReference>
<keyword evidence="11" id="KW-1185">Reference proteome</keyword>
<dbReference type="GO" id="GO:0046872">
    <property type="term" value="F:metal ion binding"/>
    <property type="evidence" value="ECO:0007669"/>
    <property type="project" value="UniProtKB-KW"/>
</dbReference>
<keyword evidence="7" id="KW-0067">ATP-binding</keyword>
<protein>
    <submittedName>
        <fullName evidence="10">CRISPR-associated Cas3 family helicase</fullName>
    </submittedName>
</protein>
<comment type="caution">
    <text evidence="10">The sequence shown here is derived from an EMBL/GenBank/DDBJ whole genome shotgun (WGS) entry which is preliminary data.</text>
</comment>
<dbReference type="SMART" id="SM00487">
    <property type="entry name" value="DEXDc"/>
    <property type="match status" value="1"/>
</dbReference>
<dbReference type="GO" id="GO:0005524">
    <property type="term" value="F:ATP binding"/>
    <property type="evidence" value="ECO:0007669"/>
    <property type="project" value="UniProtKB-KW"/>
</dbReference>
<dbReference type="Pfam" id="PF22590">
    <property type="entry name" value="Cas3-like_C_2"/>
    <property type="match status" value="1"/>
</dbReference>
<keyword evidence="3" id="KW-0479">Metal-binding</keyword>
<dbReference type="Proteomes" id="UP000275356">
    <property type="component" value="Unassembled WGS sequence"/>
</dbReference>
<dbReference type="SUPFAM" id="SSF52540">
    <property type="entry name" value="P-loop containing nucleoside triphosphate hydrolases"/>
    <property type="match status" value="1"/>
</dbReference>
<dbReference type="GO" id="GO:0016787">
    <property type="term" value="F:hydrolase activity"/>
    <property type="evidence" value="ECO:0007669"/>
    <property type="project" value="UniProtKB-KW"/>
</dbReference>
<accession>A0A3N2DAU5</accession>
<evidence type="ECO:0000256" key="3">
    <source>
        <dbReference type="ARBA" id="ARBA00022723"/>
    </source>
</evidence>
<dbReference type="GO" id="GO:0004386">
    <property type="term" value="F:helicase activity"/>
    <property type="evidence" value="ECO:0007669"/>
    <property type="project" value="UniProtKB-KW"/>
</dbReference>
<keyword evidence="6" id="KW-0347">Helicase</keyword>
<dbReference type="InterPro" id="IPR041372">
    <property type="entry name" value="Cas3_C"/>
</dbReference>
<comment type="similarity">
    <text evidence="2">In the central section; belongs to the CRISPR-associated helicase Cas3 family.</text>
</comment>
<dbReference type="AlphaFoldDB" id="A0A3N2DAU5"/>
<dbReference type="PROSITE" id="PS51643">
    <property type="entry name" value="HD_CAS3"/>
    <property type="match status" value="1"/>
</dbReference>
<dbReference type="InterPro" id="IPR014001">
    <property type="entry name" value="Helicase_ATP-bd"/>
</dbReference>
<evidence type="ECO:0000256" key="1">
    <source>
        <dbReference type="ARBA" id="ARBA00006847"/>
    </source>
</evidence>
<dbReference type="InterPro" id="IPR027417">
    <property type="entry name" value="P-loop_NTPase"/>
</dbReference>
<name>A0A3N2DAU5_9MICO</name>
<dbReference type="SUPFAM" id="SSF109604">
    <property type="entry name" value="HD-domain/PDEase-like"/>
    <property type="match status" value="1"/>
</dbReference>
<evidence type="ECO:0000256" key="4">
    <source>
        <dbReference type="ARBA" id="ARBA00022741"/>
    </source>
</evidence>
<evidence type="ECO:0000256" key="6">
    <source>
        <dbReference type="ARBA" id="ARBA00022806"/>
    </source>
</evidence>
<evidence type="ECO:0000313" key="10">
    <source>
        <dbReference type="EMBL" id="ROR96931.1"/>
    </source>
</evidence>
<evidence type="ECO:0000256" key="2">
    <source>
        <dbReference type="ARBA" id="ARBA00009046"/>
    </source>
</evidence>
<dbReference type="Gene3D" id="3.40.50.300">
    <property type="entry name" value="P-loop containing nucleotide triphosphate hydrolases"/>
    <property type="match status" value="2"/>
</dbReference>
<dbReference type="CDD" id="cd17930">
    <property type="entry name" value="DEXHc_cas3"/>
    <property type="match status" value="1"/>
</dbReference>
<evidence type="ECO:0000313" key="11">
    <source>
        <dbReference type="Proteomes" id="UP000275356"/>
    </source>
</evidence>
<gene>
    <name evidence="10" type="ORF">EDD28_1524</name>
</gene>
<dbReference type="Gene3D" id="1.10.3210.30">
    <property type="match status" value="1"/>
</dbReference>
<dbReference type="Pfam" id="PF18019">
    <property type="entry name" value="Cas3_HD"/>
    <property type="match status" value="1"/>
</dbReference>
<evidence type="ECO:0000256" key="7">
    <source>
        <dbReference type="ARBA" id="ARBA00022840"/>
    </source>
</evidence>
<keyword evidence="5" id="KW-0378">Hydrolase</keyword>
<sequence>MWAKAPKPEQGGQRCWSPLHTHLTDTGAVVRLIWDEWLGQPAGSVVAADCGGDQDVAREVAALAGALHDIGKATRAFAGQVPEMKAEMVHRGGFTWSLAACDEDSRKLPHALAGQVIVERFLAARGVPAANARAFGVIVGGHHGVPPTGGELHVASAATRYLGHGEWDDARFALVDHVITRLGLEDAVESLRTVRLSDASQMLLSALVVMADWIASNAEYFPLVPAWRDSDDDPNVRARRGWDALALPRPWRATAESLTADPSDLLRTRFGVDFDANDVQLLAVESARAMPEPGLLLIEAVMGVGKTEASLLAAEVLAARFGFSGVFYGLPTRATADAMFLRVLRWWENLPGEDEGDRGVALRHGTASLNEAYRGLPRRRPTTTARSAENLDDDAPLASDHYVDIGRDVDAPVWAGRHGAPGGVVAHHWTSGRKQASFADSVIATIDHELLAALSSRHVVLRHLGLARQVVVLDEIHAADTWMFVYLARALEWLARYGVPVIAMSATLAPDQRRQLVEAYEKGRRARVSALAEESAVPRDAAGLVQPRFRRAASPMPEIPELDDYPRLTTLAGGVVTTRNAPPGAARGVDVEWLSGDHAALVKAVEPVLTAGGCVLVVRNTVRRAVETYRELRRVWGESVSLTHSRFVAFDRLRNDDWLRETFGPGDDGDRAGRIVVATQVAEQSLDVDFDLLVTDLAPIDLVLQRIGRLQRHAGRSRPAAASRPRCLVAGLEPSPSADVVPTPERGSTAVYGAHHLLRTAALLAEYDGRPLDLPTDVPVLVRRCYGAEPLGPATWQNAMTEAERDFRKAQSDAEHNATVYRLRAPGEASSLLGLLANETGEAETSTGIAKQVRQADGGFEVVLLVNDQDGLRLLPQFEDDRPLHRDVPPNRETERLLARSMVRVPGWVVGNESWTDQVLNDLSENYFREWQKSPVLGGQLILLLSPELTGRMGPFIVTYDAEVGLGVEK</sequence>
<comment type="similarity">
    <text evidence="1">In the N-terminal section; belongs to the CRISPR-associated nuclease Cas3-HD family.</text>
</comment>
<keyword evidence="4" id="KW-0547">Nucleotide-binding</keyword>
<evidence type="ECO:0000256" key="8">
    <source>
        <dbReference type="ARBA" id="ARBA00023118"/>
    </source>
</evidence>